<sequence length="289" mass="32842">MKENTFIGDALYSDMISKEKQLTVNSNNTVQPVALMRLGVFVPKPSKSQGENNVVDASELFSQLEIARAEGYDNINIAGPRLDMDCDFKVWIGVIYAFSKHGLNSNKIELKFSDFAKGCGFSAKRIDSRLRSAIHESLGKLRNKSISFKRGKDVRGSYQTGLLKTGYFDADKDIVQLEADEKLWELFQLDYRVLLQQHAIKALPKKEAAQAIYTFIESLPAHPIPVAFARLRERLSLSSSVSEQNRTIKKALEQLQKIGYLEFSLVRKERENYLIIHKRNPKLKPSDLQ</sequence>
<comment type="caution">
    <text evidence="3">The sequence shown here is derived from an EMBL/GenBank/DDBJ whole genome shotgun (WGS) entry which is preliminary data.</text>
</comment>
<accession>A0A2M9WE73</accession>
<dbReference type="Pfam" id="PF01051">
    <property type="entry name" value="Rep3_N"/>
    <property type="match status" value="1"/>
</dbReference>
<evidence type="ECO:0000259" key="2">
    <source>
        <dbReference type="Pfam" id="PF01051"/>
    </source>
</evidence>
<protein>
    <submittedName>
        <fullName evidence="3">RepB family plasmid replication initiator protein</fullName>
    </submittedName>
</protein>
<evidence type="ECO:0000313" key="4">
    <source>
        <dbReference type="Proteomes" id="UP000232062"/>
    </source>
</evidence>
<dbReference type="GO" id="GO:0006270">
    <property type="term" value="P:DNA replication initiation"/>
    <property type="evidence" value="ECO:0007669"/>
    <property type="project" value="InterPro"/>
</dbReference>
<organism evidence="3 4">
    <name type="scientific">Pantoea rodasii</name>
    <dbReference type="NCBI Taxonomy" id="1076549"/>
    <lineage>
        <taxon>Bacteria</taxon>
        <taxon>Pseudomonadati</taxon>
        <taxon>Pseudomonadota</taxon>
        <taxon>Gammaproteobacteria</taxon>
        <taxon>Enterobacterales</taxon>
        <taxon>Erwiniaceae</taxon>
        <taxon>Pantoea</taxon>
    </lineage>
</organism>
<dbReference type="InterPro" id="IPR000525">
    <property type="entry name" value="Initiator_Rep_WH1"/>
</dbReference>
<dbReference type="OrthoDB" id="5886488at2"/>
<comment type="similarity">
    <text evidence="1">Belongs to the initiator RepB protein family.</text>
</comment>
<dbReference type="AlphaFoldDB" id="A0A2M9WE73"/>
<feature type="domain" description="Initiator Rep protein WH1" evidence="2">
    <location>
        <begin position="96"/>
        <end position="216"/>
    </location>
</feature>
<dbReference type="GO" id="GO:0003887">
    <property type="term" value="F:DNA-directed DNA polymerase activity"/>
    <property type="evidence" value="ECO:0007669"/>
    <property type="project" value="InterPro"/>
</dbReference>
<reference evidence="3 4" key="1">
    <citation type="submission" date="2017-11" db="EMBL/GenBank/DDBJ databases">
        <title>The genome sequence of Pantoea rodasii DSM 26611.</title>
        <authorList>
            <person name="Gao J."/>
            <person name="Mao X."/>
            <person name="Sun J."/>
        </authorList>
    </citation>
    <scope>NUCLEOTIDE SEQUENCE [LARGE SCALE GENOMIC DNA]</scope>
    <source>
        <strain evidence="3 4">DSM 26611</strain>
    </source>
</reference>
<keyword evidence="4" id="KW-1185">Reference proteome</keyword>
<dbReference type="EMBL" id="PIQI01000013">
    <property type="protein sequence ID" value="PJZ05844.1"/>
    <property type="molecule type" value="Genomic_DNA"/>
</dbReference>
<proteinExistence type="inferred from homology"/>
<dbReference type="Proteomes" id="UP000232062">
    <property type="component" value="Unassembled WGS sequence"/>
</dbReference>
<evidence type="ECO:0000256" key="1">
    <source>
        <dbReference type="ARBA" id="ARBA00038283"/>
    </source>
</evidence>
<evidence type="ECO:0000313" key="3">
    <source>
        <dbReference type="EMBL" id="PJZ05844.1"/>
    </source>
</evidence>
<gene>
    <name evidence="3" type="ORF">PRCB_09265</name>
</gene>
<dbReference type="RefSeq" id="WP_034827977.1">
    <property type="nucleotide sequence ID" value="NZ_MLFP01000025.1"/>
</dbReference>
<name>A0A2M9WE73_9GAMM</name>